<protein>
    <submittedName>
        <fullName evidence="2">Isoquinoline 1-oxidoreductase subunit beta</fullName>
        <ecNumber evidence="2">1.3.99.16</ecNumber>
    </submittedName>
</protein>
<keyword evidence="3" id="KW-1185">Reference proteome</keyword>
<dbReference type="InterPro" id="IPR019546">
    <property type="entry name" value="TAT_signal_bac_arc"/>
</dbReference>
<dbReference type="RefSeq" id="WP_171092141.1">
    <property type="nucleotide sequence ID" value="NZ_CP053069.1"/>
</dbReference>
<dbReference type="Gene3D" id="3.90.1170.50">
    <property type="entry name" value="Aldehyde oxidase/xanthine dehydrogenase, a/b hammerhead"/>
    <property type="match status" value="1"/>
</dbReference>
<dbReference type="Pfam" id="PF20256">
    <property type="entry name" value="MoCoBD_2"/>
    <property type="match status" value="2"/>
</dbReference>
<proteinExistence type="predicted"/>
<dbReference type="InterPro" id="IPR006311">
    <property type="entry name" value="TAT_signal"/>
</dbReference>
<dbReference type="KEGG" id="uru:DSM104443_02167"/>
<organism evidence="2 3">
    <name type="scientific">Usitatibacter rugosus</name>
    <dbReference type="NCBI Taxonomy" id="2732067"/>
    <lineage>
        <taxon>Bacteria</taxon>
        <taxon>Pseudomonadati</taxon>
        <taxon>Pseudomonadota</taxon>
        <taxon>Betaproteobacteria</taxon>
        <taxon>Nitrosomonadales</taxon>
        <taxon>Usitatibacteraceae</taxon>
        <taxon>Usitatibacter</taxon>
    </lineage>
</organism>
<dbReference type="PROSITE" id="PS51318">
    <property type="entry name" value="TAT"/>
    <property type="match status" value="1"/>
</dbReference>
<dbReference type="InterPro" id="IPR000674">
    <property type="entry name" value="Ald_Oxase/Xan_DH_a/b"/>
</dbReference>
<dbReference type="SUPFAM" id="SSF56003">
    <property type="entry name" value="Molybdenum cofactor-binding domain"/>
    <property type="match status" value="2"/>
</dbReference>
<dbReference type="EC" id="1.3.99.16" evidence="2"/>
<evidence type="ECO:0000313" key="3">
    <source>
        <dbReference type="Proteomes" id="UP000501534"/>
    </source>
</evidence>
<evidence type="ECO:0000259" key="1">
    <source>
        <dbReference type="SMART" id="SM01008"/>
    </source>
</evidence>
<dbReference type="Pfam" id="PF02738">
    <property type="entry name" value="MoCoBD_1"/>
    <property type="match status" value="1"/>
</dbReference>
<dbReference type="Gene3D" id="3.30.365.10">
    <property type="entry name" value="Aldehyde oxidase/xanthine dehydrogenase, molybdopterin binding domain"/>
    <property type="match status" value="4"/>
</dbReference>
<dbReference type="GO" id="GO:0047121">
    <property type="term" value="F:isoquinoline 1-oxidoreductase activity"/>
    <property type="evidence" value="ECO:0007669"/>
    <property type="project" value="UniProtKB-EC"/>
</dbReference>
<dbReference type="AlphaFoldDB" id="A0A6M4GVA1"/>
<keyword evidence="2" id="KW-0560">Oxidoreductase</keyword>
<dbReference type="InterPro" id="IPR012368">
    <property type="entry name" value="OxRdtase_Mopterin-bd_su_IorB"/>
</dbReference>
<dbReference type="InterPro" id="IPR052516">
    <property type="entry name" value="N-heterocyclic_Hydroxylase"/>
</dbReference>
<dbReference type="InterPro" id="IPR046867">
    <property type="entry name" value="AldOxase/xan_DH_MoCoBD2"/>
</dbReference>
<dbReference type="PANTHER" id="PTHR47495">
    <property type="entry name" value="ALDEHYDE DEHYDROGENASE"/>
    <property type="match status" value="1"/>
</dbReference>
<dbReference type="InterPro" id="IPR008274">
    <property type="entry name" value="AldOxase/xan_DH_MoCoBD1"/>
</dbReference>
<dbReference type="EMBL" id="CP053069">
    <property type="protein sequence ID" value="QJR11096.1"/>
    <property type="molecule type" value="Genomic_DNA"/>
</dbReference>
<reference evidence="2 3" key="1">
    <citation type="submission" date="2020-04" db="EMBL/GenBank/DDBJ databases">
        <title>Usitatibacter rugosus gen. nov., sp. nov. and Usitatibacter palustris sp. nov., novel members of Usitatibacteraceae fam. nov. within the order Nitrosomonadales isolated from soil.</title>
        <authorList>
            <person name="Huber K.J."/>
            <person name="Neumann-Schaal M."/>
            <person name="Geppert A."/>
            <person name="Luckner M."/>
            <person name="Wanner G."/>
            <person name="Overmann J."/>
        </authorList>
    </citation>
    <scope>NUCLEOTIDE SEQUENCE [LARGE SCALE GENOMIC DNA]</scope>
    <source>
        <strain evidence="2 3">0125_3</strain>
    </source>
</reference>
<dbReference type="NCBIfam" id="TIGR01409">
    <property type="entry name" value="TAT_signal_seq"/>
    <property type="match status" value="1"/>
</dbReference>
<feature type="domain" description="Aldehyde oxidase/xanthine dehydrogenase a/b hammerhead" evidence="1">
    <location>
        <begin position="205"/>
        <end position="284"/>
    </location>
</feature>
<dbReference type="Proteomes" id="UP000501534">
    <property type="component" value="Chromosome"/>
</dbReference>
<dbReference type="PIRSF" id="PIRSF036389">
    <property type="entry name" value="IOR_B"/>
    <property type="match status" value="1"/>
</dbReference>
<dbReference type="SMART" id="SM01008">
    <property type="entry name" value="Ald_Xan_dh_C"/>
    <property type="match status" value="1"/>
</dbReference>
<sequence length="720" mass="76622">MNVTRRQFLVTSAAAGGGLALGLHVPFSAEAKSAAATEVNLWVAIRPDDTCVIRIARAEMGQGTLTGLAQLVAEELECDWSKVTTEGVTPGRNLAAKRAWGEMGTGGSRGIRTSHEYVRQGGAAARIMLLQAAADEWKVPVSELTVENGVITHAGSKKKTTYGKVAAKAAKLTPPDVKTIKLKDPKSWKVAGQGLNRLDTRDKLDGSKVYSIDVKLPGMLNAAIKQCPVFGGKLVSYDAVAIAGMPGVKGAVKVDNATVAVVADTWWHAKKALDALPITWDEGPNAKVNSAGIAAHLKSGIEAEKAFVGWKEGDAPKTLAASAKRVEAIYGTPFLAHSTMEPMNCTAKVSAEGVDVWVPTQNAEASLAAAAEAAGVPLEKCEIHRTDLGCGFGRRGGNQDYTKQAVSIAKQFPGVPIKMIWSREEDTTHDFYRPISQCKLSAGLDEAGNLTALQIRVSGQSINAWVNPNFDPEGKDQRQLQGIWQAAGDAQFGYTVPNLQVEYAMRNTHVPVGPWRGVNTNQNGVYTECFMDEVAKAAGKDPLEFRRALMSKHPKHLAVLNAAAEKAGWGTPLPPGVHRGIAQFMGYGSYSAAVAEVSVSPAGELKVHRMVLALNCGHAVNPAQIAAQVEGSVAYGLSATLYGENTVENGRIVEDNFHTYPILKLAEMPKVDTVIVPTYDFWGGVGEPTICVVAPAVLNAIHAATGKPVRQLPLKNQKLV</sequence>
<evidence type="ECO:0000313" key="2">
    <source>
        <dbReference type="EMBL" id="QJR11096.1"/>
    </source>
</evidence>
<accession>A0A6M4GVA1</accession>
<name>A0A6M4GVA1_9PROT</name>
<dbReference type="InterPro" id="IPR037165">
    <property type="entry name" value="AldOxase/xan_DH_Mopterin-bd_sf"/>
</dbReference>
<gene>
    <name evidence="2" type="primary">iorB_2</name>
    <name evidence="2" type="ORF">DSM104443_02167</name>
</gene>
<dbReference type="PANTHER" id="PTHR47495:SF2">
    <property type="entry name" value="ALDEHYDE DEHYDROGENASE"/>
    <property type="match status" value="1"/>
</dbReference>